<gene>
    <name evidence="2" type="ORF">GALL_480450</name>
</gene>
<comment type="caution">
    <text evidence="2">The sequence shown here is derived from an EMBL/GenBank/DDBJ whole genome shotgun (WGS) entry which is preliminary data.</text>
</comment>
<evidence type="ECO:0000313" key="2">
    <source>
        <dbReference type="EMBL" id="OIQ70344.1"/>
    </source>
</evidence>
<evidence type="ECO:0000259" key="1">
    <source>
        <dbReference type="Pfam" id="PF09836"/>
    </source>
</evidence>
<protein>
    <recommendedName>
        <fullName evidence="1">Putative DNA-binding domain-containing protein</fullName>
    </recommendedName>
</protein>
<dbReference type="InterPro" id="IPR018640">
    <property type="entry name" value="DUF2063"/>
</dbReference>
<proteinExistence type="predicted"/>
<organism evidence="2">
    <name type="scientific">mine drainage metagenome</name>
    <dbReference type="NCBI Taxonomy" id="410659"/>
    <lineage>
        <taxon>unclassified sequences</taxon>
        <taxon>metagenomes</taxon>
        <taxon>ecological metagenomes</taxon>
    </lineage>
</organism>
<dbReference type="EMBL" id="MLJW01004251">
    <property type="protein sequence ID" value="OIQ70344.1"/>
    <property type="molecule type" value="Genomic_DNA"/>
</dbReference>
<dbReference type="InterPro" id="IPR044922">
    <property type="entry name" value="DUF2063_N_sf"/>
</dbReference>
<name>A0A1J5PHT7_9ZZZZ</name>
<accession>A0A1J5PHT7</accession>
<reference evidence="2" key="1">
    <citation type="submission" date="2016-10" db="EMBL/GenBank/DDBJ databases">
        <title>Sequence of Gallionella enrichment culture.</title>
        <authorList>
            <person name="Poehlein A."/>
            <person name="Muehling M."/>
            <person name="Daniel R."/>
        </authorList>
    </citation>
    <scope>NUCLEOTIDE SEQUENCE</scope>
</reference>
<dbReference type="Gene3D" id="1.10.150.690">
    <property type="entry name" value="DUF2063"/>
    <property type="match status" value="1"/>
</dbReference>
<dbReference type="AlphaFoldDB" id="A0A1J5PHT7"/>
<sequence>MPSLRELQCNFASAIFAGGVPDDQLLACCGGAPEQVAQGLDAYRRSVLANLSSAVQATYPVVRAIVGHDFLVAATLCYAHERPSTSGDLNAFGHDFGDFLAHYGPAMSLPYLSDMARLEWQVLQVHGAEEAREQDLSRLTSTPPERWGELRFRLDPAHACLASDWPIARIWEVNQPDYIGDFQVDFDRAQTVLIQRRQAGIVVEVLDPGEGDFLQALEAGLDFAAAVEAAAQIPAFDLAVTLQRFIANGLLRQAC</sequence>
<dbReference type="Pfam" id="PF09836">
    <property type="entry name" value="DUF2063"/>
    <property type="match status" value="1"/>
</dbReference>
<feature type="domain" description="Putative DNA-binding" evidence="1">
    <location>
        <begin position="6"/>
        <end position="100"/>
    </location>
</feature>